<comment type="catalytic activity">
    <reaction evidence="1">
        <text>ATP + protein L-histidine = ADP + protein N-phospho-L-histidine.</text>
        <dbReference type="EC" id="2.7.13.3"/>
    </reaction>
</comment>
<evidence type="ECO:0000256" key="5">
    <source>
        <dbReference type="ARBA" id="ARBA00022777"/>
    </source>
</evidence>
<dbReference type="InterPro" id="IPR000700">
    <property type="entry name" value="PAS-assoc_C"/>
</dbReference>
<dbReference type="SUPFAM" id="SSF47384">
    <property type="entry name" value="Homodimeric domain of signal transducing histidine kinase"/>
    <property type="match status" value="1"/>
</dbReference>
<feature type="domain" description="PAC" evidence="10">
    <location>
        <begin position="150"/>
        <end position="201"/>
    </location>
</feature>
<dbReference type="InterPro" id="IPR036890">
    <property type="entry name" value="HATPase_C_sf"/>
</dbReference>
<evidence type="ECO:0000256" key="1">
    <source>
        <dbReference type="ARBA" id="ARBA00000085"/>
    </source>
</evidence>
<feature type="transmembrane region" description="Helical" evidence="7">
    <location>
        <begin position="44"/>
        <end position="63"/>
    </location>
</feature>
<dbReference type="Pfam" id="PF00989">
    <property type="entry name" value="PAS"/>
    <property type="match status" value="1"/>
</dbReference>
<evidence type="ECO:0000313" key="11">
    <source>
        <dbReference type="EMBL" id="MFE4107274.1"/>
    </source>
</evidence>
<dbReference type="InterPro" id="IPR013767">
    <property type="entry name" value="PAS_fold"/>
</dbReference>
<organism evidence="11 12">
    <name type="scientific">Almyronema epifaneia S1</name>
    <dbReference type="NCBI Taxonomy" id="2991925"/>
    <lineage>
        <taxon>Bacteria</taxon>
        <taxon>Bacillati</taxon>
        <taxon>Cyanobacteriota</taxon>
        <taxon>Cyanophyceae</taxon>
        <taxon>Nodosilineales</taxon>
        <taxon>Nodosilineaceae</taxon>
        <taxon>Almyronema</taxon>
        <taxon>Almyronema epifaneia</taxon>
    </lineage>
</organism>
<keyword evidence="5 11" id="KW-0418">Kinase</keyword>
<dbReference type="InterPro" id="IPR050736">
    <property type="entry name" value="Sensor_HK_Regulatory"/>
</dbReference>
<dbReference type="Pfam" id="PF02518">
    <property type="entry name" value="HATPase_c"/>
    <property type="match status" value="1"/>
</dbReference>
<keyword evidence="6" id="KW-0902">Two-component regulatory system</keyword>
<evidence type="ECO:0000313" key="12">
    <source>
        <dbReference type="Proteomes" id="UP001600165"/>
    </source>
</evidence>
<keyword evidence="7" id="KW-0812">Transmembrane</keyword>
<dbReference type="Gene3D" id="3.30.450.20">
    <property type="entry name" value="PAS domain"/>
    <property type="match status" value="1"/>
</dbReference>
<dbReference type="Proteomes" id="UP001600165">
    <property type="component" value="Unassembled WGS sequence"/>
</dbReference>
<dbReference type="EC" id="2.7.13.3" evidence="2"/>
<evidence type="ECO:0000259" key="9">
    <source>
        <dbReference type="PROSITE" id="PS50112"/>
    </source>
</evidence>
<dbReference type="InterPro" id="IPR004358">
    <property type="entry name" value="Sig_transdc_His_kin-like_C"/>
</dbReference>
<evidence type="ECO:0000256" key="7">
    <source>
        <dbReference type="SAM" id="Phobius"/>
    </source>
</evidence>
<evidence type="ECO:0000256" key="6">
    <source>
        <dbReference type="ARBA" id="ARBA00023012"/>
    </source>
</evidence>
<dbReference type="InterPro" id="IPR000014">
    <property type="entry name" value="PAS"/>
</dbReference>
<dbReference type="PANTHER" id="PTHR43711:SF30">
    <property type="entry name" value="HISTIDINE KINASE"/>
    <property type="match status" value="1"/>
</dbReference>
<dbReference type="EMBL" id="JBHZOL010000085">
    <property type="protein sequence ID" value="MFE4107274.1"/>
    <property type="molecule type" value="Genomic_DNA"/>
</dbReference>
<keyword evidence="7" id="KW-1133">Transmembrane helix</keyword>
<accession>A0ABW6IIW0</accession>
<dbReference type="SMART" id="SM00387">
    <property type="entry name" value="HATPase_c"/>
    <property type="match status" value="1"/>
</dbReference>
<reference evidence="11 12" key="1">
    <citation type="submission" date="2024-10" db="EMBL/GenBank/DDBJ databases">
        <authorList>
            <person name="Ratan Roy A."/>
            <person name="Morales Sandoval P.H."/>
            <person name="De Los Santos Villalobos S."/>
            <person name="Chakraborty S."/>
            <person name="Mukherjee J."/>
        </authorList>
    </citation>
    <scope>NUCLEOTIDE SEQUENCE [LARGE SCALE GENOMIC DNA]</scope>
    <source>
        <strain evidence="11 12">S1</strain>
    </source>
</reference>
<name>A0ABW6IIW0_9CYAN</name>
<dbReference type="NCBIfam" id="TIGR00229">
    <property type="entry name" value="sensory_box"/>
    <property type="match status" value="1"/>
</dbReference>
<dbReference type="SMART" id="SM00091">
    <property type="entry name" value="PAS"/>
    <property type="match status" value="1"/>
</dbReference>
<dbReference type="Pfam" id="PF00512">
    <property type="entry name" value="HisKA"/>
    <property type="match status" value="1"/>
</dbReference>
<keyword evidence="7" id="KW-0472">Membrane</keyword>
<dbReference type="CDD" id="cd16922">
    <property type="entry name" value="HATPase_EvgS-ArcB-TorS-like"/>
    <property type="match status" value="1"/>
</dbReference>
<dbReference type="InterPro" id="IPR003594">
    <property type="entry name" value="HATPase_dom"/>
</dbReference>
<dbReference type="SMART" id="SM00388">
    <property type="entry name" value="HisKA"/>
    <property type="match status" value="1"/>
</dbReference>
<dbReference type="PROSITE" id="PS50112">
    <property type="entry name" value="PAS"/>
    <property type="match status" value="1"/>
</dbReference>
<dbReference type="Gene3D" id="1.10.287.130">
    <property type="match status" value="1"/>
</dbReference>
<dbReference type="InterPro" id="IPR005467">
    <property type="entry name" value="His_kinase_dom"/>
</dbReference>
<dbReference type="SUPFAM" id="SSF55874">
    <property type="entry name" value="ATPase domain of HSP90 chaperone/DNA topoisomerase II/histidine kinase"/>
    <property type="match status" value="1"/>
</dbReference>
<dbReference type="PROSITE" id="PS50113">
    <property type="entry name" value="PAC"/>
    <property type="match status" value="1"/>
</dbReference>
<proteinExistence type="predicted"/>
<dbReference type="Gene3D" id="3.30.565.10">
    <property type="entry name" value="Histidine kinase-like ATPase, C-terminal domain"/>
    <property type="match status" value="1"/>
</dbReference>
<feature type="domain" description="Histidine kinase" evidence="8">
    <location>
        <begin position="205"/>
        <end position="433"/>
    </location>
</feature>
<dbReference type="CDD" id="cd00082">
    <property type="entry name" value="HisKA"/>
    <property type="match status" value="1"/>
</dbReference>
<feature type="domain" description="PAS" evidence="9">
    <location>
        <begin position="97"/>
        <end position="146"/>
    </location>
</feature>
<gene>
    <name evidence="11" type="ORF">ACFVKH_13350</name>
</gene>
<dbReference type="SUPFAM" id="SSF55785">
    <property type="entry name" value="PYP-like sensor domain (PAS domain)"/>
    <property type="match status" value="1"/>
</dbReference>
<dbReference type="GO" id="GO:0016301">
    <property type="term" value="F:kinase activity"/>
    <property type="evidence" value="ECO:0007669"/>
    <property type="project" value="UniProtKB-KW"/>
</dbReference>
<protein>
    <recommendedName>
        <fullName evidence="2">histidine kinase</fullName>
        <ecNumber evidence="2">2.7.13.3</ecNumber>
    </recommendedName>
</protein>
<feature type="transmembrane region" description="Helical" evidence="7">
    <location>
        <begin position="21"/>
        <end position="38"/>
    </location>
</feature>
<dbReference type="InterPro" id="IPR003661">
    <property type="entry name" value="HisK_dim/P_dom"/>
</dbReference>
<dbReference type="RefSeq" id="WP_377965830.1">
    <property type="nucleotide sequence ID" value="NZ_JBHZOL010000085.1"/>
</dbReference>
<dbReference type="InterPro" id="IPR036097">
    <property type="entry name" value="HisK_dim/P_sf"/>
</dbReference>
<sequence>MLQTSAVSGDRACPSVMVRSAILLTLPLGFIGGIIAYLSAHHHWGIRGLSFAGLGCATLFGVWSQRWQAKALVSRTQVYYPGLFEQTPLGWGISQLEGRLIEVNESLCRLTGYSRAELIDRPLADLIVPGDRIEYQASVYTLLTQTQRSLFLERRLQTKPGKVIWVSLQATLVNSPDRPPLLSLIVQDISQHRRREQKQTEFLANISHELRTPLTAIQGSLGLLKAGIYQSHPQKANRMLEIADLECDRLVRLIDEILAFERLQTGQVLLPLQPCYAVSLLEQAARSLHAIAQNKAICYHIEPSTVQVQANPDAVLQILTNLISNAIKFSPPGSTIWLKASSLPDTQQSCRHLTRQSVVFMVQDQGCGIPSDQRSVIFERFHQIHPSGVAAAPGTGLGLAICKSLVEQQGGKIWVNSQVNQGSTFFFTLPLSNGEKNFDY</sequence>
<dbReference type="PANTHER" id="PTHR43711">
    <property type="entry name" value="TWO-COMPONENT HISTIDINE KINASE"/>
    <property type="match status" value="1"/>
</dbReference>
<comment type="caution">
    <text evidence="11">The sequence shown here is derived from an EMBL/GenBank/DDBJ whole genome shotgun (WGS) entry which is preliminary data.</text>
</comment>
<evidence type="ECO:0000256" key="4">
    <source>
        <dbReference type="ARBA" id="ARBA00022679"/>
    </source>
</evidence>
<dbReference type="InterPro" id="IPR035965">
    <property type="entry name" value="PAS-like_dom_sf"/>
</dbReference>
<keyword evidence="4" id="KW-0808">Transferase</keyword>
<dbReference type="PRINTS" id="PR00344">
    <property type="entry name" value="BCTRLSENSOR"/>
</dbReference>
<keyword evidence="3" id="KW-0597">Phosphoprotein</keyword>
<keyword evidence="12" id="KW-1185">Reference proteome</keyword>
<dbReference type="PROSITE" id="PS50109">
    <property type="entry name" value="HIS_KIN"/>
    <property type="match status" value="1"/>
</dbReference>
<evidence type="ECO:0000256" key="2">
    <source>
        <dbReference type="ARBA" id="ARBA00012438"/>
    </source>
</evidence>
<evidence type="ECO:0000256" key="3">
    <source>
        <dbReference type="ARBA" id="ARBA00022553"/>
    </source>
</evidence>
<evidence type="ECO:0000259" key="10">
    <source>
        <dbReference type="PROSITE" id="PS50113"/>
    </source>
</evidence>
<evidence type="ECO:0000259" key="8">
    <source>
        <dbReference type="PROSITE" id="PS50109"/>
    </source>
</evidence>
<dbReference type="CDD" id="cd00130">
    <property type="entry name" value="PAS"/>
    <property type="match status" value="1"/>
</dbReference>